<name>A0A097SSQ8_9BACT</name>
<protein>
    <recommendedName>
        <fullName evidence="2 5">Methionyl-tRNA formyltransferase</fullName>
        <ecNumber evidence="2 5">2.1.2.9</ecNumber>
    </recommendedName>
</protein>
<keyword evidence="4 5" id="KW-0648">Protein biosynthesis</keyword>
<sequence>MKKLKVLFFGTDDISLSALEALSHLDYEIVAVVTRADSLSNRKKEIIFSPVKQFAIEKGYKIFQPIKLKDEAEEILKTNPDLILTCSYGKIIPELILNYPQYKCINIHPSLLPKYRGASPIQAAIMNNDSVTGISFIYMTKDLDNGPILCQETINCDKGETTFSLKEKIKKLIALMMQKYFTSFFSKKVKYQIQDESKVSYVGMINHKDEQINWNKDAKTISGLVRALYDKPIAYTMLNNNIVKVYEVQITSEKSNAESGTIIAVDKTGISVATTDYIIKLIIVQLAGKKPMRVKDLINGNHIFKINSRFSSNN</sequence>
<evidence type="ECO:0000313" key="9">
    <source>
        <dbReference type="Proteomes" id="UP000030066"/>
    </source>
</evidence>
<keyword evidence="3 5" id="KW-0808">Transferase</keyword>
<evidence type="ECO:0000256" key="5">
    <source>
        <dbReference type="HAMAP-Rule" id="MF_00182"/>
    </source>
</evidence>
<dbReference type="InterPro" id="IPR044135">
    <property type="entry name" value="Met-tRNA-FMT_C"/>
</dbReference>
<evidence type="ECO:0000259" key="6">
    <source>
        <dbReference type="Pfam" id="PF00551"/>
    </source>
</evidence>
<gene>
    <name evidence="5 8" type="primary">fmt</name>
    <name evidence="8" type="ORF">MGM1_2430</name>
</gene>
<accession>A0A097SSQ8</accession>
<reference evidence="8 9" key="1">
    <citation type="journal article" date="2014" name="PLoS ONE">
        <title>An emerging Mycoplasma associated with trichomoniasis, vaginal infection and disease.</title>
        <authorList>
            <consortium name="Vaginal Microbiome Consortium"/>
            <person name="Fettweis J.M."/>
            <person name="Serrano M.G."/>
            <person name="Huang B."/>
            <person name="Brooks J.P."/>
            <person name="Glascock A.L."/>
            <person name="Sheth N.U."/>
            <person name="Strauss J.F.III."/>
            <person name="Jefferson K.K."/>
            <person name="Buck G.A."/>
        </authorList>
    </citation>
    <scope>NUCLEOTIDE SEQUENCE [LARGE SCALE GENOMIC DNA]</scope>
    <source>
        <strain evidence="8 9">VCU_M1</strain>
    </source>
</reference>
<dbReference type="SUPFAM" id="SSF50486">
    <property type="entry name" value="FMT C-terminal domain-like"/>
    <property type="match status" value="1"/>
</dbReference>
<dbReference type="EMBL" id="CP007711">
    <property type="protein sequence ID" value="AIV03619.1"/>
    <property type="molecule type" value="Genomic_DNA"/>
</dbReference>
<dbReference type="PANTHER" id="PTHR11138">
    <property type="entry name" value="METHIONYL-TRNA FORMYLTRANSFERASE"/>
    <property type="match status" value="1"/>
</dbReference>
<dbReference type="InterPro" id="IPR036477">
    <property type="entry name" value="Formyl_transf_N_sf"/>
</dbReference>
<dbReference type="InterPro" id="IPR002376">
    <property type="entry name" value="Formyl_transf_N"/>
</dbReference>
<evidence type="ECO:0000256" key="1">
    <source>
        <dbReference type="ARBA" id="ARBA00010699"/>
    </source>
</evidence>
<keyword evidence="9" id="KW-1185">Reference proteome</keyword>
<dbReference type="GO" id="GO:0005829">
    <property type="term" value="C:cytosol"/>
    <property type="evidence" value="ECO:0007669"/>
    <property type="project" value="TreeGrafter"/>
</dbReference>
<evidence type="ECO:0000313" key="8">
    <source>
        <dbReference type="EMBL" id="AIV03619.1"/>
    </source>
</evidence>
<dbReference type="SUPFAM" id="SSF53328">
    <property type="entry name" value="Formyltransferase"/>
    <property type="match status" value="1"/>
</dbReference>
<dbReference type="HAMAP" id="MF_00182">
    <property type="entry name" value="Formyl_trans"/>
    <property type="match status" value="1"/>
</dbReference>
<feature type="domain" description="Formyl transferase N-terminal" evidence="6">
    <location>
        <begin position="6"/>
        <end position="172"/>
    </location>
</feature>
<proteinExistence type="inferred from homology"/>
<dbReference type="AlphaFoldDB" id="A0A097SSQ8"/>
<dbReference type="PANTHER" id="PTHR11138:SF5">
    <property type="entry name" value="METHIONYL-TRNA FORMYLTRANSFERASE, MITOCHONDRIAL"/>
    <property type="match status" value="1"/>
</dbReference>
<feature type="binding site" evidence="5">
    <location>
        <begin position="110"/>
        <end position="113"/>
    </location>
    <ligand>
        <name>(6S)-5,6,7,8-tetrahydrofolate</name>
        <dbReference type="ChEBI" id="CHEBI:57453"/>
    </ligand>
</feature>
<evidence type="ECO:0000259" key="7">
    <source>
        <dbReference type="Pfam" id="PF02911"/>
    </source>
</evidence>
<dbReference type="CDD" id="cd08646">
    <property type="entry name" value="FMT_core_Met-tRNA-FMT_N"/>
    <property type="match status" value="1"/>
</dbReference>
<dbReference type="InterPro" id="IPR041711">
    <property type="entry name" value="Met-tRNA-FMT_N"/>
</dbReference>
<dbReference type="InterPro" id="IPR011034">
    <property type="entry name" value="Formyl_transferase-like_C_sf"/>
</dbReference>
<dbReference type="Proteomes" id="UP000030066">
    <property type="component" value="Chromosome"/>
</dbReference>
<organism evidence="8 9">
    <name type="scientific">Candidatus Malacoplasma girerdii</name>
    <dbReference type="NCBI Taxonomy" id="1318617"/>
    <lineage>
        <taxon>Bacteria</taxon>
        <taxon>Bacillati</taxon>
        <taxon>Mycoplasmatota</taxon>
        <taxon>Mycoplasmoidales</taxon>
        <taxon>Mycoplasmoidaceae</taxon>
        <taxon>Malacoplasma</taxon>
    </lineage>
</organism>
<evidence type="ECO:0000256" key="2">
    <source>
        <dbReference type="ARBA" id="ARBA00012261"/>
    </source>
</evidence>
<dbReference type="KEGG" id="mgj:MGM1_2430"/>
<dbReference type="CDD" id="cd08704">
    <property type="entry name" value="Met_tRNA_FMT_C"/>
    <property type="match status" value="1"/>
</dbReference>
<feature type="domain" description="Formyl transferase C-terminal" evidence="7">
    <location>
        <begin position="205"/>
        <end position="301"/>
    </location>
</feature>
<dbReference type="EC" id="2.1.2.9" evidence="2 5"/>
<dbReference type="Gene3D" id="3.40.50.12230">
    <property type="match status" value="1"/>
</dbReference>
<comment type="catalytic activity">
    <reaction evidence="5">
        <text>L-methionyl-tRNA(fMet) + (6R)-10-formyltetrahydrofolate = N-formyl-L-methionyl-tRNA(fMet) + (6S)-5,6,7,8-tetrahydrofolate + H(+)</text>
        <dbReference type="Rhea" id="RHEA:24380"/>
        <dbReference type="Rhea" id="RHEA-COMP:9952"/>
        <dbReference type="Rhea" id="RHEA-COMP:9953"/>
        <dbReference type="ChEBI" id="CHEBI:15378"/>
        <dbReference type="ChEBI" id="CHEBI:57453"/>
        <dbReference type="ChEBI" id="CHEBI:78530"/>
        <dbReference type="ChEBI" id="CHEBI:78844"/>
        <dbReference type="ChEBI" id="CHEBI:195366"/>
        <dbReference type="EC" id="2.1.2.9"/>
    </reaction>
</comment>
<dbReference type="Pfam" id="PF00551">
    <property type="entry name" value="Formyl_trans_N"/>
    <property type="match status" value="1"/>
</dbReference>
<dbReference type="InterPro" id="IPR005793">
    <property type="entry name" value="Formyl_trans_C"/>
</dbReference>
<dbReference type="Pfam" id="PF02911">
    <property type="entry name" value="Formyl_trans_C"/>
    <property type="match status" value="1"/>
</dbReference>
<evidence type="ECO:0000256" key="3">
    <source>
        <dbReference type="ARBA" id="ARBA00022679"/>
    </source>
</evidence>
<evidence type="ECO:0000256" key="4">
    <source>
        <dbReference type="ARBA" id="ARBA00022917"/>
    </source>
</evidence>
<comment type="function">
    <text evidence="5">Attaches a formyl group to the free amino group of methionyl-tRNA(fMet). The formyl group appears to play a dual role in the initiator identity of N-formylmethionyl-tRNA by promoting its recognition by IF2 and preventing the misappropriation of this tRNA by the elongation apparatus.</text>
</comment>
<comment type="similarity">
    <text evidence="1 5">Belongs to the Fmt family.</text>
</comment>
<dbReference type="STRING" id="1318617.MGM1_2430"/>
<dbReference type="NCBIfam" id="TIGR00460">
    <property type="entry name" value="fmt"/>
    <property type="match status" value="1"/>
</dbReference>
<dbReference type="eggNOG" id="COG0223">
    <property type="taxonomic scope" value="Bacteria"/>
</dbReference>
<dbReference type="GO" id="GO:0004479">
    <property type="term" value="F:methionyl-tRNA formyltransferase activity"/>
    <property type="evidence" value="ECO:0007669"/>
    <property type="project" value="UniProtKB-UniRule"/>
</dbReference>
<dbReference type="InterPro" id="IPR005794">
    <property type="entry name" value="Fmt"/>
</dbReference>
<dbReference type="HOGENOM" id="CLU_033347_1_1_14"/>